<dbReference type="PANTHER" id="PTHR46732">
    <property type="entry name" value="ATP-DEPENDENT PROTEASE LA (LON) DOMAIN PROTEIN"/>
    <property type="match status" value="1"/>
</dbReference>
<organism evidence="2 3">
    <name type="scientific">Xanthobacter flavus</name>
    <dbReference type="NCBI Taxonomy" id="281"/>
    <lineage>
        <taxon>Bacteria</taxon>
        <taxon>Pseudomonadati</taxon>
        <taxon>Pseudomonadota</taxon>
        <taxon>Alphaproteobacteria</taxon>
        <taxon>Hyphomicrobiales</taxon>
        <taxon>Xanthobacteraceae</taxon>
        <taxon>Xanthobacter</taxon>
    </lineage>
</organism>
<comment type="caution">
    <text evidence="2">The sequence shown here is derived from an EMBL/GenBank/DDBJ whole genome shotgun (WGS) entry which is preliminary data.</text>
</comment>
<dbReference type="SMART" id="SM00464">
    <property type="entry name" value="LON"/>
    <property type="match status" value="1"/>
</dbReference>
<dbReference type="InterPro" id="IPR046336">
    <property type="entry name" value="Lon_prtase_N_sf"/>
</dbReference>
<dbReference type="GO" id="GO:0008233">
    <property type="term" value="F:peptidase activity"/>
    <property type="evidence" value="ECO:0007669"/>
    <property type="project" value="UniProtKB-KW"/>
</dbReference>
<accession>A0A9W6CSU6</accession>
<protein>
    <submittedName>
        <fullName evidence="2">ATP-dependent protease</fullName>
    </submittedName>
</protein>
<keyword evidence="2" id="KW-0645">Protease</keyword>
<dbReference type="InterPro" id="IPR015947">
    <property type="entry name" value="PUA-like_sf"/>
</dbReference>
<dbReference type="PROSITE" id="PS51787">
    <property type="entry name" value="LON_N"/>
    <property type="match status" value="1"/>
</dbReference>
<evidence type="ECO:0000313" key="3">
    <source>
        <dbReference type="Proteomes" id="UP001144397"/>
    </source>
</evidence>
<dbReference type="Proteomes" id="UP001144397">
    <property type="component" value="Unassembled WGS sequence"/>
</dbReference>
<dbReference type="Pfam" id="PF02190">
    <property type="entry name" value="LON_substr_bdg"/>
    <property type="match status" value="1"/>
</dbReference>
<dbReference type="AlphaFoldDB" id="A0A9W6CSU6"/>
<dbReference type="PANTHER" id="PTHR46732:SF8">
    <property type="entry name" value="ATP-DEPENDENT PROTEASE LA (LON) DOMAIN PROTEIN"/>
    <property type="match status" value="1"/>
</dbReference>
<reference evidence="2" key="1">
    <citation type="submission" date="2022-12" db="EMBL/GenBank/DDBJ databases">
        <title>Reference genome sequencing for broad-spectrum identification of bacterial and archaeal isolates by mass spectrometry.</title>
        <authorList>
            <person name="Sekiguchi Y."/>
            <person name="Tourlousse D.M."/>
        </authorList>
    </citation>
    <scope>NUCLEOTIDE SEQUENCE</scope>
    <source>
        <strain evidence="2">301</strain>
    </source>
</reference>
<sequence>MRTEFRATALEKDFFVATNRNYLSPADIPPVIPVFPLTGALLLPRAELPLNIFEPRYLAMVDDALSGARLIGMIQPDEAAPAGASGPAVHKVGCVGRLTQFGETGDGRYLITLSGICRFRVVEEMPVTTPYRQFRIDTAPFAEDFDVSAGEAEVDREAVLAALAAFLDANKLEADWDGIRQAGTETLVNALSVMSPYGALEKQALLEAEDLKARADMLVAITQMMLARMPGDGEGSLQ</sequence>
<dbReference type="Gene3D" id="2.30.130.40">
    <property type="entry name" value="LON domain-like"/>
    <property type="match status" value="1"/>
</dbReference>
<evidence type="ECO:0000259" key="1">
    <source>
        <dbReference type="PROSITE" id="PS51787"/>
    </source>
</evidence>
<dbReference type="GO" id="GO:0006508">
    <property type="term" value="P:proteolysis"/>
    <property type="evidence" value="ECO:0007669"/>
    <property type="project" value="UniProtKB-KW"/>
</dbReference>
<feature type="domain" description="Lon N-terminal" evidence="1">
    <location>
        <begin position="32"/>
        <end position="226"/>
    </location>
</feature>
<dbReference type="SUPFAM" id="SSF88697">
    <property type="entry name" value="PUA domain-like"/>
    <property type="match status" value="1"/>
</dbReference>
<proteinExistence type="predicted"/>
<keyword evidence="2" id="KW-0378">Hydrolase</keyword>
<gene>
    <name evidence="2" type="ORF">XFLAVUS301_43260</name>
</gene>
<evidence type="ECO:0000313" key="2">
    <source>
        <dbReference type="EMBL" id="GLI24652.1"/>
    </source>
</evidence>
<dbReference type="EMBL" id="BSDO01000008">
    <property type="protein sequence ID" value="GLI24652.1"/>
    <property type="molecule type" value="Genomic_DNA"/>
</dbReference>
<name>A0A9W6CSU6_XANFL</name>
<dbReference type="InterPro" id="IPR003111">
    <property type="entry name" value="Lon_prtase_N"/>
</dbReference>